<keyword evidence="4 6" id="KW-0472">Membrane</keyword>
<feature type="compositionally biased region" description="Basic and acidic residues" evidence="5">
    <location>
        <begin position="25"/>
        <end position="38"/>
    </location>
</feature>
<organism evidence="8 9">
    <name type="scientific">Drosophila arizonae</name>
    <name type="common">Fruit fly</name>
    <dbReference type="NCBI Taxonomy" id="7263"/>
    <lineage>
        <taxon>Eukaryota</taxon>
        <taxon>Metazoa</taxon>
        <taxon>Ecdysozoa</taxon>
        <taxon>Arthropoda</taxon>
        <taxon>Hexapoda</taxon>
        <taxon>Insecta</taxon>
        <taxon>Pterygota</taxon>
        <taxon>Neoptera</taxon>
        <taxon>Endopterygota</taxon>
        <taxon>Diptera</taxon>
        <taxon>Brachycera</taxon>
        <taxon>Muscomorpha</taxon>
        <taxon>Ephydroidea</taxon>
        <taxon>Drosophilidae</taxon>
        <taxon>Drosophila</taxon>
    </lineage>
</organism>
<dbReference type="PROSITE" id="PS50850">
    <property type="entry name" value="MFS"/>
    <property type="match status" value="1"/>
</dbReference>
<feature type="transmembrane region" description="Helical" evidence="6">
    <location>
        <begin position="503"/>
        <end position="525"/>
    </location>
</feature>
<feature type="transmembrane region" description="Helical" evidence="6">
    <location>
        <begin position="564"/>
        <end position="583"/>
    </location>
</feature>
<feature type="domain" description="Major facilitator superfamily (MFS) profile" evidence="7">
    <location>
        <begin position="162"/>
        <end position="588"/>
    </location>
</feature>
<dbReference type="Proteomes" id="UP000694904">
    <property type="component" value="Chromosome 4"/>
</dbReference>
<feature type="transmembrane region" description="Helical" evidence="6">
    <location>
        <begin position="537"/>
        <end position="558"/>
    </location>
</feature>
<evidence type="ECO:0000256" key="3">
    <source>
        <dbReference type="ARBA" id="ARBA00022989"/>
    </source>
</evidence>
<feature type="transmembrane region" description="Helical" evidence="6">
    <location>
        <begin position="330"/>
        <end position="348"/>
    </location>
</feature>
<evidence type="ECO:0000256" key="5">
    <source>
        <dbReference type="SAM" id="MobiDB-lite"/>
    </source>
</evidence>
<accession>A0ABM1P9W4</accession>
<gene>
    <name evidence="9" type="primary">LOC108614399</name>
</gene>
<dbReference type="PANTHER" id="PTHR24064">
    <property type="entry name" value="SOLUTE CARRIER FAMILY 22 MEMBER"/>
    <property type="match status" value="1"/>
</dbReference>
<feature type="transmembrane region" description="Helical" evidence="6">
    <location>
        <begin position="264"/>
        <end position="288"/>
    </location>
</feature>
<feature type="compositionally biased region" description="Polar residues" evidence="5">
    <location>
        <begin position="12"/>
        <end position="24"/>
    </location>
</feature>
<feature type="region of interest" description="Disordered" evidence="5">
    <location>
        <begin position="1"/>
        <end position="67"/>
    </location>
</feature>
<keyword evidence="8" id="KW-1185">Reference proteome</keyword>
<evidence type="ECO:0000259" key="7">
    <source>
        <dbReference type="PROSITE" id="PS50850"/>
    </source>
</evidence>
<proteinExistence type="predicted"/>
<protein>
    <submittedName>
        <fullName evidence="9">Carcinine transporter</fullName>
    </submittedName>
</protein>
<dbReference type="SUPFAM" id="SSF103473">
    <property type="entry name" value="MFS general substrate transporter"/>
    <property type="match status" value="1"/>
</dbReference>
<reference evidence="8" key="1">
    <citation type="journal article" date="1997" name="Nucleic Acids Res.">
        <title>tRNAscan-SE: a program for improved detection of transfer RNA genes in genomic sequence.</title>
        <authorList>
            <person name="Lowe T.M."/>
            <person name="Eddy S.R."/>
        </authorList>
    </citation>
    <scope>NUCLEOTIDE SEQUENCE [LARGE SCALE GENOMIC DNA]</scope>
</reference>
<evidence type="ECO:0000256" key="6">
    <source>
        <dbReference type="SAM" id="Phobius"/>
    </source>
</evidence>
<feature type="transmembrane region" description="Helical" evidence="6">
    <location>
        <begin position="212"/>
        <end position="234"/>
    </location>
</feature>
<sequence>MVRKMQKRDFGTQATGVTGDNNDNTAERQPQRTSEEKSQQTGSYHGRDFRIQSENSSIGSDEDKSKPSTVEIDTYIDFDDLLPEIGEFGCYQKILFLLMIPFCFISAYVYLSQIFMTLTPEKYYCFVHDLTLIESEQERKELSIPKLKDGSYSRCEMYDTNYTAIYKAKNRTQFMNSSLPRIPCREGYVFSNSEAFFTANIEFGWVCDNDFYATYAQMIFFLGSVLGCLGYGHFADHCGRLAALVSSCSLAFFGSLFTGMTKNFWSFVVTRLIVGAAYDTCFTMIYILMLEYVGPKYRTFVANMSLAMFYSPFTMLIPWIAIYLQSWRSFALYGCIPLAFGFVSFCCLPESARWLVSRGKIDDAIDILKRVAARNKRVVPPVYWKRFRESCELFYKEEFEGRNFTVFSIFKRPRLARYMVFMCLIWMIMSLLYDGHVRAASVLDKENVAVVFTIACATELPGDLLVIVTLDRFGRRWCAFTFTTLSGLFSLVGANLSNPTHTLVAALAGRFFANVCYNIGLQWAAEVLPTVVRAQGISLIHTLGFAAMLLSPPVIYLSHLSLSLMLNTLGGLGIVGGIICLFLPETLYEDLPQTLSDGNNFGKDQRMWHQPCCGQGRRRIAHTKHTWHEGSSLRTLSRDEFRSKKLHRVAVVKSRASRQFAPSFVSVARGPSLLSQGTEILQRVQNLRQDSTHQKPK</sequence>
<dbReference type="InterPro" id="IPR005829">
    <property type="entry name" value="Sugar_transporter_CS"/>
</dbReference>
<keyword evidence="2 6" id="KW-0812">Transmembrane</keyword>
<dbReference type="Gene3D" id="1.20.1250.20">
    <property type="entry name" value="MFS general substrate transporter like domains"/>
    <property type="match status" value="1"/>
</dbReference>
<dbReference type="PROSITE" id="PS00216">
    <property type="entry name" value="SUGAR_TRANSPORT_1"/>
    <property type="match status" value="1"/>
</dbReference>
<evidence type="ECO:0000313" key="8">
    <source>
        <dbReference type="Proteomes" id="UP000694904"/>
    </source>
</evidence>
<dbReference type="RefSeq" id="XP_017864000.1">
    <property type="nucleotide sequence ID" value="XM_018008511.1"/>
</dbReference>
<feature type="transmembrane region" description="Helical" evidence="6">
    <location>
        <begin position="477"/>
        <end position="497"/>
    </location>
</feature>
<dbReference type="InterPro" id="IPR005828">
    <property type="entry name" value="MFS_sugar_transport-like"/>
</dbReference>
<dbReference type="InterPro" id="IPR020846">
    <property type="entry name" value="MFS_dom"/>
</dbReference>
<name>A0ABM1P9W4_DROAR</name>
<feature type="transmembrane region" description="Helical" evidence="6">
    <location>
        <begin position="94"/>
        <end position="111"/>
    </location>
</feature>
<feature type="transmembrane region" description="Helical" evidence="6">
    <location>
        <begin position="415"/>
        <end position="433"/>
    </location>
</feature>
<feature type="transmembrane region" description="Helical" evidence="6">
    <location>
        <begin position="241"/>
        <end position="258"/>
    </location>
</feature>
<dbReference type="InterPro" id="IPR036259">
    <property type="entry name" value="MFS_trans_sf"/>
</dbReference>
<evidence type="ECO:0000256" key="1">
    <source>
        <dbReference type="ARBA" id="ARBA00004141"/>
    </source>
</evidence>
<evidence type="ECO:0000256" key="4">
    <source>
        <dbReference type="ARBA" id="ARBA00023136"/>
    </source>
</evidence>
<evidence type="ECO:0000313" key="9">
    <source>
        <dbReference type="RefSeq" id="XP_017864000.1"/>
    </source>
</evidence>
<evidence type="ECO:0000256" key="2">
    <source>
        <dbReference type="ARBA" id="ARBA00022692"/>
    </source>
</evidence>
<feature type="transmembrane region" description="Helical" evidence="6">
    <location>
        <begin position="448"/>
        <end position="470"/>
    </location>
</feature>
<dbReference type="Pfam" id="PF00083">
    <property type="entry name" value="Sugar_tr"/>
    <property type="match status" value="1"/>
</dbReference>
<comment type="subcellular location">
    <subcellularLocation>
        <location evidence="1">Membrane</location>
        <topology evidence="1">Multi-pass membrane protein</topology>
    </subcellularLocation>
</comment>
<feature type="transmembrane region" description="Helical" evidence="6">
    <location>
        <begin position="300"/>
        <end position="324"/>
    </location>
</feature>
<reference evidence="8" key="2">
    <citation type="journal article" date="2016" name="G3 (Bethesda)">
        <title>Genome Evolution in Three Species of Cactophilic Drosophila.</title>
        <authorList>
            <person name="Sanchez-Flores A."/>
            <person name="Penazola F."/>
            <person name="Carpinteyro-Ponce J."/>
            <person name="Nazario-Yepiz N."/>
            <person name="Abreu-Goodger C."/>
            <person name="Machado C.A."/>
            <person name="Markow T.A."/>
        </authorList>
    </citation>
    <scope>NUCLEOTIDE SEQUENCE [LARGE SCALE GENOMIC DNA]</scope>
</reference>
<dbReference type="GeneID" id="108614399"/>
<keyword evidence="3 6" id="KW-1133">Transmembrane helix</keyword>
<reference evidence="9" key="3">
    <citation type="submission" date="2025-08" db="UniProtKB">
        <authorList>
            <consortium name="RefSeq"/>
        </authorList>
    </citation>
    <scope>IDENTIFICATION</scope>
    <source>
        <tissue evidence="9">Whole organism</tissue>
    </source>
</reference>